<dbReference type="Proteomes" id="UP000479710">
    <property type="component" value="Unassembled WGS sequence"/>
</dbReference>
<dbReference type="PANTHER" id="PTHR47974:SF33">
    <property type="entry name" value="PROTEIN KINASE DOMAIN-CONTAINING PROTEIN"/>
    <property type="match status" value="1"/>
</dbReference>
<evidence type="ECO:0000256" key="1">
    <source>
        <dbReference type="ARBA" id="ARBA00004479"/>
    </source>
</evidence>
<dbReference type="Gene3D" id="1.10.510.10">
    <property type="entry name" value="Transferase(Phosphotransferase) domain 1"/>
    <property type="match status" value="1"/>
</dbReference>
<dbReference type="GO" id="GO:0016020">
    <property type="term" value="C:membrane"/>
    <property type="evidence" value="ECO:0007669"/>
    <property type="project" value="UniProtKB-SubCell"/>
</dbReference>
<dbReference type="InterPro" id="IPR001480">
    <property type="entry name" value="Bulb-type_lectin_dom"/>
</dbReference>
<keyword evidence="4 10" id="KW-0732">Signal</keyword>
<comment type="caution">
    <text evidence="12">The sequence shown here is derived from an EMBL/GenBank/DDBJ whole genome shotgun (WGS) entry which is preliminary data.</text>
</comment>
<dbReference type="GO" id="GO:0051707">
    <property type="term" value="P:response to other organism"/>
    <property type="evidence" value="ECO:0007669"/>
    <property type="project" value="UniProtKB-ARBA"/>
</dbReference>
<evidence type="ECO:0000256" key="5">
    <source>
        <dbReference type="ARBA" id="ARBA00022989"/>
    </source>
</evidence>
<evidence type="ECO:0000256" key="9">
    <source>
        <dbReference type="ARBA" id="ARBA00048679"/>
    </source>
</evidence>
<dbReference type="InterPro" id="IPR036426">
    <property type="entry name" value="Bulb-type_lectin_dom_sf"/>
</dbReference>
<evidence type="ECO:0000256" key="3">
    <source>
        <dbReference type="ARBA" id="ARBA00022692"/>
    </source>
</evidence>
<dbReference type="SMART" id="SM00108">
    <property type="entry name" value="B_lectin"/>
    <property type="match status" value="1"/>
</dbReference>
<evidence type="ECO:0000256" key="2">
    <source>
        <dbReference type="ARBA" id="ARBA00012513"/>
    </source>
</evidence>
<dbReference type="Gene3D" id="2.90.10.10">
    <property type="entry name" value="Bulb-type lectin domain"/>
    <property type="match status" value="1"/>
</dbReference>
<evidence type="ECO:0000313" key="13">
    <source>
        <dbReference type="Proteomes" id="UP000479710"/>
    </source>
</evidence>
<dbReference type="SUPFAM" id="SSF51110">
    <property type="entry name" value="alpha-D-mannose-specific plant lectins"/>
    <property type="match status" value="1"/>
</dbReference>
<protein>
    <recommendedName>
        <fullName evidence="2">non-specific serine/threonine protein kinase</fullName>
        <ecNumber evidence="2">2.7.11.1</ecNumber>
    </recommendedName>
</protein>
<dbReference type="EMBL" id="SPHZ02000008">
    <property type="protein sequence ID" value="KAF0904671.1"/>
    <property type="molecule type" value="Genomic_DNA"/>
</dbReference>
<gene>
    <name evidence="12" type="ORF">E2562_036072</name>
</gene>
<dbReference type="GO" id="GO:0004674">
    <property type="term" value="F:protein serine/threonine kinase activity"/>
    <property type="evidence" value="ECO:0007669"/>
    <property type="project" value="UniProtKB-EC"/>
</dbReference>
<dbReference type="OrthoDB" id="681533at2759"/>
<feature type="signal peptide" evidence="10">
    <location>
        <begin position="1"/>
        <end position="22"/>
    </location>
</feature>
<evidence type="ECO:0000256" key="10">
    <source>
        <dbReference type="SAM" id="SignalP"/>
    </source>
</evidence>
<evidence type="ECO:0000256" key="7">
    <source>
        <dbReference type="ARBA" id="ARBA00023170"/>
    </source>
</evidence>
<dbReference type="Pfam" id="PF01453">
    <property type="entry name" value="B_lectin"/>
    <property type="match status" value="1"/>
</dbReference>
<feature type="domain" description="Bulb-type lectin" evidence="11">
    <location>
        <begin position="17"/>
        <end position="145"/>
    </location>
</feature>
<accession>A0A6G1CX43</accession>
<comment type="catalytic activity">
    <reaction evidence="9">
        <text>L-seryl-[protein] + ATP = O-phospho-L-seryl-[protein] + ADP + H(+)</text>
        <dbReference type="Rhea" id="RHEA:17989"/>
        <dbReference type="Rhea" id="RHEA-COMP:9863"/>
        <dbReference type="Rhea" id="RHEA-COMP:11604"/>
        <dbReference type="ChEBI" id="CHEBI:15378"/>
        <dbReference type="ChEBI" id="CHEBI:29999"/>
        <dbReference type="ChEBI" id="CHEBI:30616"/>
        <dbReference type="ChEBI" id="CHEBI:83421"/>
        <dbReference type="ChEBI" id="CHEBI:456216"/>
        <dbReference type="EC" id="2.7.11.1"/>
    </reaction>
</comment>
<evidence type="ECO:0000256" key="8">
    <source>
        <dbReference type="ARBA" id="ARBA00047899"/>
    </source>
</evidence>
<name>A0A6G1CX43_9ORYZ</name>
<dbReference type="PROSITE" id="PS50927">
    <property type="entry name" value="BULB_LECTIN"/>
    <property type="match status" value="1"/>
</dbReference>
<comment type="subcellular location">
    <subcellularLocation>
        <location evidence="1">Membrane</location>
        <topology evidence="1">Single-pass type I membrane protein</topology>
    </subcellularLocation>
</comment>
<reference evidence="12 13" key="1">
    <citation type="submission" date="2019-11" db="EMBL/GenBank/DDBJ databases">
        <title>Whole genome sequence of Oryza granulata.</title>
        <authorList>
            <person name="Li W."/>
        </authorList>
    </citation>
    <scope>NUCLEOTIDE SEQUENCE [LARGE SCALE GENOMIC DNA]</scope>
    <source>
        <strain evidence="13">cv. Menghai</strain>
        <tissue evidence="12">Leaf</tissue>
    </source>
</reference>
<keyword evidence="5" id="KW-1133">Transmembrane helix</keyword>
<evidence type="ECO:0000256" key="6">
    <source>
        <dbReference type="ARBA" id="ARBA00023136"/>
    </source>
</evidence>
<evidence type="ECO:0000256" key="4">
    <source>
        <dbReference type="ARBA" id="ARBA00022729"/>
    </source>
</evidence>
<keyword evidence="6" id="KW-0472">Membrane</keyword>
<dbReference type="FunFam" id="2.90.10.10:FF:000006">
    <property type="entry name" value="Serine/threonine-protein kinase"/>
    <property type="match status" value="1"/>
</dbReference>
<evidence type="ECO:0000313" key="12">
    <source>
        <dbReference type="EMBL" id="KAF0904671.1"/>
    </source>
</evidence>
<dbReference type="PANTHER" id="PTHR47974">
    <property type="entry name" value="OS07G0415500 PROTEIN"/>
    <property type="match status" value="1"/>
</dbReference>
<proteinExistence type="predicted"/>
<comment type="catalytic activity">
    <reaction evidence="8">
        <text>L-threonyl-[protein] + ATP = O-phospho-L-threonyl-[protein] + ADP + H(+)</text>
        <dbReference type="Rhea" id="RHEA:46608"/>
        <dbReference type="Rhea" id="RHEA-COMP:11060"/>
        <dbReference type="Rhea" id="RHEA-COMP:11605"/>
        <dbReference type="ChEBI" id="CHEBI:15378"/>
        <dbReference type="ChEBI" id="CHEBI:30013"/>
        <dbReference type="ChEBI" id="CHEBI:30616"/>
        <dbReference type="ChEBI" id="CHEBI:61977"/>
        <dbReference type="ChEBI" id="CHEBI:456216"/>
        <dbReference type="EC" id="2.7.11.1"/>
    </reaction>
</comment>
<organism evidence="12 13">
    <name type="scientific">Oryza meyeriana var. granulata</name>
    <dbReference type="NCBI Taxonomy" id="110450"/>
    <lineage>
        <taxon>Eukaryota</taxon>
        <taxon>Viridiplantae</taxon>
        <taxon>Streptophyta</taxon>
        <taxon>Embryophyta</taxon>
        <taxon>Tracheophyta</taxon>
        <taxon>Spermatophyta</taxon>
        <taxon>Magnoliopsida</taxon>
        <taxon>Liliopsida</taxon>
        <taxon>Poales</taxon>
        <taxon>Poaceae</taxon>
        <taxon>BOP clade</taxon>
        <taxon>Oryzoideae</taxon>
        <taxon>Oryzeae</taxon>
        <taxon>Oryzinae</taxon>
        <taxon>Oryza</taxon>
        <taxon>Oryza meyeriana</taxon>
    </lineage>
</organism>
<keyword evidence="7" id="KW-0675">Receptor</keyword>
<evidence type="ECO:0000259" key="11">
    <source>
        <dbReference type="PROSITE" id="PS50927"/>
    </source>
</evidence>
<dbReference type="EC" id="2.7.11.1" evidence="2"/>
<feature type="chain" id="PRO_5026282146" description="non-specific serine/threonine protein kinase" evidence="10">
    <location>
        <begin position="23"/>
        <end position="228"/>
    </location>
</feature>
<keyword evidence="13" id="KW-1185">Reference proteome</keyword>
<keyword evidence="3" id="KW-0812">Transmembrane</keyword>
<dbReference type="AlphaFoldDB" id="A0A6G1CX43"/>
<sequence length="228" mass="25489">MDAHSASMFALTLVHLLSHISAHDFLSPGSSLSVDRSSDLLYSPDGTFTCGFYNISPNASIFSVWFSYSAEKTVVWSANLHRPVYTWGSKIKLNIDGSMVLQDYTGQIVWKNNVSSSNVQEARLLENGNLIVKGQEWEKTEDEDDEVEKVLRRAVRMLADNVKLQKGSEQSWIADFIDSRLNGQFNYLQARTMVKLAVSCIDGEGSKRPTMENVAQVLLSVDEESIIT</sequence>